<organism evidence="2 3">
    <name type="scientific">Kwoniella shivajii</name>
    <dbReference type="NCBI Taxonomy" id="564305"/>
    <lineage>
        <taxon>Eukaryota</taxon>
        <taxon>Fungi</taxon>
        <taxon>Dikarya</taxon>
        <taxon>Basidiomycota</taxon>
        <taxon>Agaricomycotina</taxon>
        <taxon>Tremellomycetes</taxon>
        <taxon>Tremellales</taxon>
        <taxon>Cryptococcaceae</taxon>
        <taxon>Kwoniella</taxon>
    </lineage>
</organism>
<protein>
    <submittedName>
        <fullName evidence="2">Uncharacterized protein</fullName>
    </submittedName>
</protein>
<evidence type="ECO:0000313" key="3">
    <source>
        <dbReference type="Proteomes" id="UP001329825"/>
    </source>
</evidence>
<dbReference type="EMBL" id="CP141887">
    <property type="protein sequence ID" value="WRT68546.1"/>
    <property type="molecule type" value="Genomic_DNA"/>
</dbReference>
<reference evidence="2 3" key="1">
    <citation type="submission" date="2024-01" db="EMBL/GenBank/DDBJ databases">
        <title>Comparative genomics of Cryptococcus and Kwoniella reveals pathogenesis evolution and contrasting modes of karyotype evolution via chromosome fusion or intercentromeric recombination.</title>
        <authorList>
            <person name="Coelho M.A."/>
            <person name="David-Palma M."/>
            <person name="Shea T."/>
            <person name="Bowers K."/>
            <person name="McGinley-Smith S."/>
            <person name="Mohammad A.W."/>
            <person name="Gnirke A."/>
            <person name="Yurkov A.M."/>
            <person name="Nowrousian M."/>
            <person name="Sun S."/>
            <person name="Cuomo C.A."/>
            <person name="Heitman J."/>
        </authorList>
    </citation>
    <scope>NUCLEOTIDE SEQUENCE [LARGE SCALE GENOMIC DNA]</scope>
    <source>
        <strain evidence="2">CBS 11374</strain>
    </source>
</reference>
<accession>A0ABZ1D3D3</accession>
<evidence type="ECO:0000256" key="1">
    <source>
        <dbReference type="SAM" id="SignalP"/>
    </source>
</evidence>
<dbReference type="Proteomes" id="UP001329825">
    <property type="component" value="Chromosome 7"/>
</dbReference>
<proteinExistence type="predicted"/>
<dbReference type="GeneID" id="87957654"/>
<dbReference type="RefSeq" id="XP_062793286.1">
    <property type="nucleotide sequence ID" value="XM_062937235.1"/>
</dbReference>
<sequence>MLYAILLVVAVSLPTGFATGEEPSIKQAPPAAQIKLHIPKYTEYLNATDIMDHRRGEYDIYFNFTQYDLDTSKTQEFVWSTLEHVDAPETTLITPYRNMTCFAFASDAFQGTAEFTLAEKSPWLTYDVRKPGAAIYCMDPECLAGACKEDETPDIDSFIYWESSDLLAPV</sequence>
<feature type="signal peptide" evidence="1">
    <location>
        <begin position="1"/>
        <end position="20"/>
    </location>
</feature>
<feature type="chain" id="PRO_5046212975" evidence="1">
    <location>
        <begin position="21"/>
        <end position="170"/>
    </location>
</feature>
<evidence type="ECO:0000313" key="2">
    <source>
        <dbReference type="EMBL" id="WRT68546.1"/>
    </source>
</evidence>
<gene>
    <name evidence="2" type="ORF">IL334_005523</name>
</gene>
<keyword evidence="1" id="KW-0732">Signal</keyword>
<name>A0ABZ1D3D3_9TREE</name>
<keyword evidence="3" id="KW-1185">Reference proteome</keyword>